<sequence>MECQTLDLREHVCPMALLLAKRAAAQLGQGDQLIILLGDAGAQQDIPRYFEQQTFIIEWLDRPQQARLKVTKE</sequence>
<reference evidence="2 3" key="1">
    <citation type="submission" date="2020-03" db="EMBL/GenBank/DDBJ databases">
        <title>Genome mining reveals the biosynthetic pathways of PHA and ectoines of the halophilic strain Salinivibrio costicola M318 isolated from fermented shrimp paste.</title>
        <authorList>
            <person name="Doan T.V."/>
            <person name="Tran L.T."/>
            <person name="Trieu T.A."/>
            <person name="Nguyen Q.V."/>
            <person name="Quach T.N."/>
            <person name="Phi T.Q."/>
            <person name="Kumar S."/>
        </authorList>
    </citation>
    <scope>NUCLEOTIDE SEQUENCE [LARGE SCALE GENOMIC DNA]</scope>
    <source>
        <strain evidence="2 3">M318</strain>
    </source>
</reference>
<dbReference type="InterPro" id="IPR001455">
    <property type="entry name" value="TusA-like"/>
</dbReference>
<dbReference type="Proteomes" id="UP000501408">
    <property type="component" value="Chromosome 1"/>
</dbReference>
<dbReference type="SUPFAM" id="SSF64307">
    <property type="entry name" value="SirA-like"/>
    <property type="match status" value="1"/>
</dbReference>
<dbReference type="Gene3D" id="3.30.110.40">
    <property type="entry name" value="TusA-like domain"/>
    <property type="match status" value="1"/>
</dbReference>
<dbReference type="RefSeq" id="WP_069587415.1">
    <property type="nucleotide sequence ID" value="NZ_CP050266.1"/>
</dbReference>
<protein>
    <submittedName>
        <fullName evidence="2">Sulfurtransferase TusA family protein</fullName>
    </submittedName>
</protein>
<dbReference type="Pfam" id="PF01206">
    <property type="entry name" value="TusA"/>
    <property type="match status" value="1"/>
</dbReference>
<dbReference type="EMBL" id="CP050266">
    <property type="protein sequence ID" value="QIR05600.1"/>
    <property type="molecule type" value="Genomic_DNA"/>
</dbReference>
<accession>A0ABX6K607</accession>
<proteinExistence type="predicted"/>
<keyword evidence="3" id="KW-1185">Reference proteome</keyword>
<organism evidence="2 3">
    <name type="scientific">Salinivibrio costicola</name>
    <name type="common">Vibrio costicola</name>
    <dbReference type="NCBI Taxonomy" id="51367"/>
    <lineage>
        <taxon>Bacteria</taxon>
        <taxon>Pseudomonadati</taxon>
        <taxon>Pseudomonadota</taxon>
        <taxon>Gammaproteobacteria</taxon>
        <taxon>Vibrionales</taxon>
        <taxon>Vibrionaceae</taxon>
        <taxon>Salinivibrio</taxon>
    </lineage>
</organism>
<evidence type="ECO:0000259" key="1">
    <source>
        <dbReference type="Pfam" id="PF01206"/>
    </source>
</evidence>
<evidence type="ECO:0000313" key="2">
    <source>
        <dbReference type="EMBL" id="QIR05600.1"/>
    </source>
</evidence>
<dbReference type="InterPro" id="IPR036868">
    <property type="entry name" value="TusA-like_sf"/>
</dbReference>
<evidence type="ECO:0000313" key="3">
    <source>
        <dbReference type="Proteomes" id="UP000501408"/>
    </source>
</evidence>
<feature type="domain" description="UPF0033" evidence="1">
    <location>
        <begin position="5"/>
        <end position="60"/>
    </location>
</feature>
<gene>
    <name evidence="2" type="ORF">HBA18_03925</name>
</gene>
<name>A0ABX6K607_SALCS</name>